<dbReference type="Gene3D" id="3.50.30.50">
    <property type="entry name" value="Putative cyclase"/>
    <property type="match status" value="1"/>
</dbReference>
<dbReference type="InterPro" id="IPR037175">
    <property type="entry name" value="KFase_sf"/>
</dbReference>
<sequence>MRDVLGRPDGLGALRVVSLAHVHDPALTPLFPGDPEFTLTTAATIERDGYYLQRVSRGEHTGTHWGAPGHFEPGGALADELCPADLFLPAVRIDVRAAVAADQDYQVSTADLVAFERRHGRIPAGAAVIAWTGWSDRWGTAAYPNLDGQGRMHQPGFSPDAARWLIGTGRLGRRGALGSDTFGPDPGLDASFAVSRELFHEHRISLENLTNLQDLPAAGAWVLAGGAVNRAGSGSAATVFGLIPRQPCAGGRRIRTVRHQDGRRHR</sequence>
<name>A0A1S1RD99_9ACTN</name>
<evidence type="ECO:0000313" key="2">
    <source>
        <dbReference type="Proteomes" id="UP000179627"/>
    </source>
</evidence>
<organism evidence="1 2">
    <name type="scientific">Parafrankia colletiae</name>
    <dbReference type="NCBI Taxonomy" id="573497"/>
    <lineage>
        <taxon>Bacteria</taxon>
        <taxon>Bacillati</taxon>
        <taxon>Actinomycetota</taxon>
        <taxon>Actinomycetes</taxon>
        <taxon>Frankiales</taxon>
        <taxon>Frankiaceae</taxon>
        <taxon>Parafrankia</taxon>
    </lineage>
</organism>
<dbReference type="PANTHER" id="PTHR31118:SF12">
    <property type="entry name" value="CYCLASE-LIKE PROTEIN 2"/>
    <property type="match status" value="1"/>
</dbReference>
<dbReference type="PANTHER" id="PTHR31118">
    <property type="entry name" value="CYCLASE-LIKE PROTEIN 2"/>
    <property type="match status" value="1"/>
</dbReference>
<reference evidence="2" key="1">
    <citation type="submission" date="2016-07" db="EMBL/GenBank/DDBJ databases">
        <title>Sequence Frankia sp. strain CcI1.17.</title>
        <authorList>
            <person name="Ghodhbane-Gtari F."/>
            <person name="Swanson E."/>
            <person name="Gueddou A."/>
            <person name="Morris K."/>
            <person name="Hezbri K."/>
            <person name="Ktari A."/>
            <person name="Nouioui I."/>
            <person name="Abebe-Akele F."/>
            <person name="Simpson S."/>
            <person name="Thomas K."/>
            <person name="Gtari M."/>
            <person name="Tisa L.S."/>
            <person name="Hurst S."/>
        </authorList>
    </citation>
    <scope>NUCLEOTIDE SEQUENCE [LARGE SCALE GENOMIC DNA]</scope>
    <source>
        <strain evidence="2">Cc1.17</strain>
    </source>
</reference>
<dbReference type="OrthoDB" id="7067800at2"/>
<dbReference type="InterPro" id="IPR007325">
    <property type="entry name" value="KFase/CYL"/>
</dbReference>
<dbReference type="SUPFAM" id="SSF102198">
    <property type="entry name" value="Putative cyclase"/>
    <property type="match status" value="1"/>
</dbReference>
<dbReference type="Pfam" id="PF04199">
    <property type="entry name" value="Cyclase"/>
    <property type="match status" value="1"/>
</dbReference>
<dbReference type="EMBL" id="MBLM01000025">
    <property type="protein sequence ID" value="OHV44016.1"/>
    <property type="molecule type" value="Genomic_DNA"/>
</dbReference>
<dbReference type="AlphaFoldDB" id="A0A1S1RD99"/>
<gene>
    <name evidence="1" type="ORF">CC117_10080</name>
</gene>
<keyword evidence="2" id="KW-1185">Reference proteome</keyword>
<accession>A0A1S1RD99</accession>
<protein>
    <submittedName>
        <fullName evidence="1">Cyclase</fullName>
    </submittedName>
</protein>
<proteinExistence type="predicted"/>
<dbReference type="GO" id="GO:0019441">
    <property type="term" value="P:L-tryptophan catabolic process to kynurenine"/>
    <property type="evidence" value="ECO:0007669"/>
    <property type="project" value="InterPro"/>
</dbReference>
<dbReference type="Proteomes" id="UP000179627">
    <property type="component" value="Unassembled WGS sequence"/>
</dbReference>
<comment type="caution">
    <text evidence="1">The sequence shown here is derived from an EMBL/GenBank/DDBJ whole genome shotgun (WGS) entry which is preliminary data.</text>
</comment>
<dbReference type="RefSeq" id="WP_071082500.1">
    <property type="nucleotide sequence ID" value="NZ_MBLM01000025.1"/>
</dbReference>
<dbReference type="GO" id="GO:0004061">
    <property type="term" value="F:arylformamidase activity"/>
    <property type="evidence" value="ECO:0007669"/>
    <property type="project" value="InterPro"/>
</dbReference>
<evidence type="ECO:0000313" key="1">
    <source>
        <dbReference type="EMBL" id="OHV44016.1"/>
    </source>
</evidence>